<feature type="region of interest" description="Disordered" evidence="1">
    <location>
        <begin position="226"/>
        <end position="261"/>
    </location>
</feature>
<evidence type="ECO:0000313" key="2">
    <source>
        <dbReference type="EMBL" id="QEL19830.1"/>
    </source>
</evidence>
<proteinExistence type="predicted"/>
<sequence>MGRLIAGGLQLLARGGRAGVGGLGRVGNALGGLGDLLNLGNAVAKNIAPQIRTRISCTVTCQPGSDFKRCYRLALAICFGAIKSRKDAGIAGLLPPMSSLAAHFDPIHGFLGVELNYSLSNLGNILDDVAANAKGNPLATILPVFQGFPDQVVGDEFSQLNLLERQFLGNGPQLEAANKTVLTTKPTLPSPAVGGDLIGRAFLEGLVARSLLGPDHFVAHRELVEKDAHQKRPGSAQSYTPAKGPVPTPAQNQGKPSWQRFWEQKGVKIPECVA</sequence>
<name>A0A5C1ALK1_9BACT</name>
<keyword evidence="3" id="KW-1185">Reference proteome</keyword>
<accession>A0A5C1ALK1</accession>
<dbReference type="KEGG" id="lrs:PX52LOC_06911"/>
<evidence type="ECO:0000313" key="3">
    <source>
        <dbReference type="Proteomes" id="UP000324974"/>
    </source>
</evidence>
<dbReference type="AlphaFoldDB" id="A0A5C1ALK1"/>
<evidence type="ECO:0000256" key="1">
    <source>
        <dbReference type="SAM" id="MobiDB-lite"/>
    </source>
</evidence>
<dbReference type="RefSeq" id="WP_149114183.1">
    <property type="nucleotide sequence ID" value="NZ_CP042425.1"/>
</dbReference>
<organism evidence="2 3">
    <name type="scientific">Limnoglobus roseus</name>
    <dbReference type="NCBI Taxonomy" id="2598579"/>
    <lineage>
        <taxon>Bacteria</taxon>
        <taxon>Pseudomonadati</taxon>
        <taxon>Planctomycetota</taxon>
        <taxon>Planctomycetia</taxon>
        <taxon>Gemmatales</taxon>
        <taxon>Gemmataceae</taxon>
        <taxon>Limnoglobus</taxon>
    </lineage>
</organism>
<dbReference type="EMBL" id="CP042425">
    <property type="protein sequence ID" value="QEL19830.1"/>
    <property type="molecule type" value="Genomic_DNA"/>
</dbReference>
<protein>
    <submittedName>
        <fullName evidence="2">Uncharacterized protein</fullName>
    </submittedName>
</protein>
<gene>
    <name evidence="2" type="ORF">PX52LOC_06911</name>
</gene>
<reference evidence="3" key="1">
    <citation type="submission" date="2019-08" db="EMBL/GenBank/DDBJ databases">
        <title>Limnoglobus roseus gen. nov., sp. nov., a novel freshwater planctomycete with a giant genome from the family Gemmataceae.</title>
        <authorList>
            <person name="Kulichevskaya I.S."/>
            <person name="Naumoff D.G."/>
            <person name="Miroshnikov K."/>
            <person name="Ivanova A."/>
            <person name="Philippov D.A."/>
            <person name="Hakobyan A."/>
            <person name="Rijpstra I.C."/>
            <person name="Sinninghe Damste J.S."/>
            <person name="Liesack W."/>
            <person name="Dedysh S.N."/>
        </authorList>
    </citation>
    <scope>NUCLEOTIDE SEQUENCE [LARGE SCALE GENOMIC DNA]</scope>
    <source>
        <strain evidence="3">PX52</strain>
    </source>
</reference>
<dbReference type="Proteomes" id="UP000324974">
    <property type="component" value="Chromosome"/>
</dbReference>